<evidence type="ECO:0000313" key="1">
    <source>
        <dbReference type="EMBL" id="KAJ2979077.1"/>
    </source>
</evidence>
<accession>A0ACC1NIH1</accession>
<sequence length="463" mass="52130">MTERFGDQVLRVFDVPAHAYEFLAGVVDSRAAAPHDLKALFDESLIAGSESWYHELDHACTLDPRLSLPPPAGHPEQFLEEPWKATDQLIKRAKQLAEEASVCLLPVSLSASSTYKLQSRARTSDVSKRKGDATASHYWCKNGEGENSYLAAKRSTLSMLLSSTAIPNLHFPVKSRNSCLLACAYSEPHKEAAVPSPHNNTAVSPYFTSSDSKAGSEKRPAPGTVSCIPFPPLDADYFGIVQERVAHEPFWLLIVVTFLIKTNGQLAIPAFLRIKERFPTPSDIANTANATEIVKMIQHLGLSQNRLRFMQKYAEAFLFNPPKPGVRYAVRRYDSREAGSDDGEHAEDCPVSDTNDGWEIGHMTQGTYAIDSWRIFCRDVLLGRAQDWNGKGREAEFQPEWMRVLPADKELRAFLRWMWMREGWEWDPATGERTVLREIMRQAVNESRVKYDVDGGLRILMEE</sequence>
<dbReference type="Proteomes" id="UP001143910">
    <property type="component" value="Unassembled WGS sequence"/>
</dbReference>
<name>A0ACC1NIH1_9HYPO</name>
<protein>
    <submittedName>
        <fullName evidence="1">Uncharacterized protein</fullName>
    </submittedName>
</protein>
<comment type="caution">
    <text evidence="1">The sequence shown here is derived from an EMBL/GenBank/DDBJ whole genome shotgun (WGS) entry which is preliminary data.</text>
</comment>
<dbReference type="EMBL" id="JANJQO010000316">
    <property type="protein sequence ID" value="KAJ2979077.1"/>
    <property type="molecule type" value="Genomic_DNA"/>
</dbReference>
<organism evidence="1 2">
    <name type="scientific">Zarea fungicola</name>
    <dbReference type="NCBI Taxonomy" id="93591"/>
    <lineage>
        <taxon>Eukaryota</taxon>
        <taxon>Fungi</taxon>
        <taxon>Dikarya</taxon>
        <taxon>Ascomycota</taxon>
        <taxon>Pezizomycotina</taxon>
        <taxon>Sordariomycetes</taxon>
        <taxon>Hypocreomycetidae</taxon>
        <taxon>Hypocreales</taxon>
        <taxon>Cordycipitaceae</taxon>
        <taxon>Zarea</taxon>
    </lineage>
</organism>
<proteinExistence type="predicted"/>
<gene>
    <name evidence="1" type="ORF">NQ176_g3462</name>
</gene>
<evidence type="ECO:0000313" key="2">
    <source>
        <dbReference type="Proteomes" id="UP001143910"/>
    </source>
</evidence>
<reference evidence="1" key="1">
    <citation type="submission" date="2022-08" db="EMBL/GenBank/DDBJ databases">
        <title>Genome Sequence of Lecanicillium fungicola.</title>
        <authorList>
            <person name="Buettner E."/>
        </authorList>
    </citation>
    <scope>NUCLEOTIDE SEQUENCE</scope>
    <source>
        <strain evidence="1">Babe33</strain>
    </source>
</reference>
<keyword evidence="2" id="KW-1185">Reference proteome</keyword>